<comment type="caution">
    <text evidence="2">The sequence shown here is derived from an EMBL/GenBank/DDBJ whole genome shotgun (WGS) entry which is preliminary data.</text>
</comment>
<evidence type="ECO:0000313" key="2">
    <source>
        <dbReference type="EMBL" id="RRT58597.1"/>
    </source>
</evidence>
<organism evidence="2 3">
    <name type="scientific">Ensete ventricosum</name>
    <name type="common">Abyssinian banana</name>
    <name type="synonym">Musa ensete</name>
    <dbReference type="NCBI Taxonomy" id="4639"/>
    <lineage>
        <taxon>Eukaryota</taxon>
        <taxon>Viridiplantae</taxon>
        <taxon>Streptophyta</taxon>
        <taxon>Embryophyta</taxon>
        <taxon>Tracheophyta</taxon>
        <taxon>Spermatophyta</taxon>
        <taxon>Magnoliopsida</taxon>
        <taxon>Liliopsida</taxon>
        <taxon>Zingiberales</taxon>
        <taxon>Musaceae</taxon>
        <taxon>Ensete</taxon>
    </lineage>
</organism>
<name>A0A426Z3P5_ENSVE</name>
<evidence type="ECO:0000313" key="3">
    <source>
        <dbReference type="Proteomes" id="UP000287651"/>
    </source>
</evidence>
<protein>
    <submittedName>
        <fullName evidence="2">Uncharacterized protein</fullName>
    </submittedName>
</protein>
<reference evidence="2 3" key="1">
    <citation type="journal article" date="2014" name="Agronomy (Basel)">
        <title>A Draft Genome Sequence for Ensete ventricosum, the Drought-Tolerant Tree Against Hunger.</title>
        <authorList>
            <person name="Harrison J."/>
            <person name="Moore K.A."/>
            <person name="Paszkiewicz K."/>
            <person name="Jones T."/>
            <person name="Grant M."/>
            <person name="Ambacheew D."/>
            <person name="Muzemil S."/>
            <person name="Studholme D.J."/>
        </authorList>
    </citation>
    <scope>NUCLEOTIDE SEQUENCE [LARGE SCALE GENOMIC DNA]</scope>
</reference>
<gene>
    <name evidence="2" type="ORF">B296_00014830</name>
</gene>
<proteinExistence type="predicted"/>
<accession>A0A426Z3P5</accession>
<dbReference type="Proteomes" id="UP000287651">
    <property type="component" value="Unassembled WGS sequence"/>
</dbReference>
<dbReference type="AlphaFoldDB" id="A0A426Z3P5"/>
<dbReference type="EMBL" id="AMZH03008599">
    <property type="protein sequence ID" value="RRT58597.1"/>
    <property type="molecule type" value="Genomic_DNA"/>
</dbReference>
<evidence type="ECO:0000256" key="1">
    <source>
        <dbReference type="SAM" id="MobiDB-lite"/>
    </source>
</evidence>
<feature type="region of interest" description="Disordered" evidence="1">
    <location>
        <begin position="1"/>
        <end position="24"/>
    </location>
</feature>
<sequence>MLAGKIRAKNETYPKKLGTGGLPTDLGGSPAVNRCILCKSFGLLPSNLPSRSCELLDSFGESPSELPTRSHRIV</sequence>